<name>A0A1H8IKW6_9BACL</name>
<feature type="signal peptide" evidence="3">
    <location>
        <begin position="1"/>
        <end position="27"/>
    </location>
</feature>
<gene>
    <name evidence="4" type="ORF">SAMN05444955_11820</name>
</gene>
<feature type="coiled-coil region" evidence="1">
    <location>
        <begin position="30"/>
        <end position="74"/>
    </location>
</feature>
<dbReference type="EMBL" id="FOCQ01000018">
    <property type="protein sequence ID" value="SEN69051.1"/>
    <property type="molecule type" value="Genomic_DNA"/>
</dbReference>
<proteinExistence type="predicted"/>
<organism evidence="4 5">
    <name type="scientific">Lihuaxuella thermophila</name>
    <dbReference type="NCBI Taxonomy" id="1173111"/>
    <lineage>
        <taxon>Bacteria</taxon>
        <taxon>Bacillati</taxon>
        <taxon>Bacillota</taxon>
        <taxon>Bacilli</taxon>
        <taxon>Bacillales</taxon>
        <taxon>Thermoactinomycetaceae</taxon>
        <taxon>Lihuaxuella</taxon>
    </lineage>
</organism>
<evidence type="ECO:0000256" key="1">
    <source>
        <dbReference type="SAM" id="Coils"/>
    </source>
</evidence>
<dbReference type="STRING" id="1173111.SAMN05444955_11820"/>
<keyword evidence="3" id="KW-0732">Signal</keyword>
<keyword evidence="2" id="KW-1133">Transmembrane helix</keyword>
<evidence type="ECO:0000313" key="4">
    <source>
        <dbReference type="EMBL" id="SEN69051.1"/>
    </source>
</evidence>
<keyword evidence="5" id="KW-1185">Reference proteome</keyword>
<sequence>MLRLRNGLMMVCCLFFFLFSHTIHVYAEEAKTPEQKMAELEAEMERLKAKGENYDFLKEEVKNFRESVQKERESLTNTFNIYLGLLTGIIGVAGLSITIVGFIFYFKVGQSRKELDDQINTMKKEMQDRLNQLEYEFTEKVRKKFQKEMEKVAAQLINEEMDTYKESLEALNELIDKELKNKKVRVLVTGPEDEIKKMEENELKILNKQVYKTTVKPFDKAEIAKELQNNEFDIIIYRYPKTNEGGYQSSVGILAQMLKQHSRQLPLLVYSDYGKIDDPELNTYLLRSYANIPSSLISNLFSLYQVFYKQEAKVPSSVEHEEF</sequence>
<dbReference type="Proteomes" id="UP000199695">
    <property type="component" value="Unassembled WGS sequence"/>
</dbReference>
<evidence type="ECO:0000256" key="3">
    <source>
        <dbReference type="SAM" id="SignalP"/>
    </source>
</evidence>
<protein>
    <submittedName>
        <fullName evidence="4">Uncharacterized protein</fullName>
    </submittedName>
</protein>
<feature type="transmembrane region" description="Helical" evidence="2">
    <location>
        <begin position="81"/>
        <end position="106"/>
    </location>
</feature>
<feature type="coiled-coil region" evidence="1">
    <location>
        <begin position="112"/>
        <end position="185"/>
    </location>
</feature>
<keyword evidence="2" id="KW-0812">Transmembrane</keyword>
<accession>A0A1H8IKW6</accession>
<evidence type="ECO:0000256" key="2">
    <source>
        <dbReference type="SAM" id="Phobius"/>
    </source>
</evidence>
<evidence type="ECO:0000313" key="5">
    <source>
        <dbReference type="Proteomes" id="UP000199695"/>
    </source>
</evidence>
<dbReference type="AlphaFoldDB" id="A0A1H8IKW6"/>
<keyword evidence="2" id="KW-0472">Membrane</keyword>
<keyword evidence="1" id="KW-0175">Coiled coil</keyword>
<reference evidence="4 5" key="1">
    <citation type="submission" date="2016-10" db="EMBL/GenBank/DDBJ databases">
        <authorList>
            <person name="de Groot N.N."/>
        </authorList>
    </citation>
    <scope>NUCLEOTIDE SEQUENCE [LARGE SCALE GENOMIC DNA]</scope>
    <source>
        <strain evidence="4 5">DSM 46701</strain>
    </source>
</reference>
<feature type="chain" id="PRO_5011502987" evidence="3">
    <location>
        <begin position="28"/>
        <end position="323"/>
    </location>
</feature>